<dbReference type="Proteomes" id="UP000265703">
    <property type="component" value="Unassembled WGS sequence"/>
</dbReference>
<reference evidence="2 3" key="1">
    <citation type="submission" date="2018-06" db="EMBL/GenBank/DDBJ databases">
        <title>Comparative genomics reveals the genomic features of Rhizophagus irregularis, R. cerebriforme, R. diaphanum and Gigaspora rosea, and their symbiotic lifestyle signature.</title>
        <authorList>
            <person name="Morin E."/>
            <person name="San Clemente H."/>
            <person name="Chen E.C.H."/>
            <person name="De La Providencia I."/>
            <person name="Hainaut M."/>
            <person name="Kuo A."/>
            <person name="Kohler A."/>
            <person name="Murat C."/>
            <person name="Tang N."/>
            <person name="Roy S."/>
            <person name="Loubradou J."/>
            <person name="Henrissat B."/>
            <person name="Grigoriev I.V."/>
            <person name="Corradi N."/>
            <person name="Roux C."/>
            <person name="Martin F.M."/>
        </authorList>
    </citation>
    <scope>NUCLEOTIDE SEQUENCE [LARGE SCALE GENOMIC DNA]</scope>
    <source>
        <strain evidence="2 3">DAOM 227022</strain>
    </source>
</reference>
<dbReference type="SUPFAM" id="SSF52980">
    <property type="entry name" value="Restriction endonuclease-like"/>
    <property type="match status" value="1"/>
</dbReference>
<evidence type="ECO:0000313" key="3">
    <source>
        <dbReference type="Proteomes" id="UP000265703"/>
    </source>
</evidence>
<keyword evidence="3" id="KW-1185">Reference proteome</keyword>
<dbReference type="InterPro" id="IPR008538">
    <property type="entry name" value="Uma2"/>
</dbReference>
<dbReference type="GO" id="GO:0006302">
    <property type="term" value="P:double-strand break repair"/>
    <property type="evidence" value="ECO:0007669"/>
    <property type="project" value="UniProtKB-ARBA"/>
</dbReference>
<proteinExistence type="predicted"/>
<gene>
    <name evidence="2" type="ORF">C1645_853435</name>
</gene>
<dbReference type="InterPro" id="IPR012296">
    <property type="entry name" value="Nuclease_put_TT1808"/>
</dbReference>
<evidence type="ECO:0000259" key="1">
    <source>
        <dbReference type="Pfam" id="PF05685"/>
    </source>
</evidence>
<dbReference type="OrthoDB" id="2307807at2759"/>
<evidence type="ECO:0000313" key="2">
    <source>
        <dbReference type="EMBL" id="RIA87886.1"/>
    </source>
</evidence>
<dbReference type="Pfam" id="PF05685">
    <property type="entry name" value="Uma2"/>
    <property type="match status" value="1"/>
</dbReference>
<feature type="domain" description="Putative restriction endonuclease" evidence="1">
    <location>
        <begin position="80"/>
        <end position="209"/>
    </location>
</feature>
<dbReference type="AlphaFoldDB" id="A0A397STH0"/>
<organism evidence="2 3">
    <name type="scientific">Glomus cerebriforme</name>
    <dbReference type="NCBI Taxonomy" id="658196"/>
    <lineage>
        <taxon>Eukaryota</taxon>
        <taxon>Fungi</taxon>
        <taxon>Fungi incertae sedis</taxon>
        <taxon>Mucoromycota</taxon>
        <taxon>Glomeromycotina</taxon>
        <taxon>Glomeromycetes</taxon>
        <taxon>Glomerales</taxon>
        <taxon>Glomeraceae</taxon>
        <taxon>Glomus</taxon>
    </lineage>
</organism>
<dbReference type="EMBL" id="QKYT01000288">
    <property type="protein sequence ID" value="RIA87886.1"/>
    <property type="molecule type" value="Genomic_DNA"/>
</dbReference>
<dbReference type="InterPro" id="IPR011335">
    <property type="entry name" value="Restrct_endonuc-II-like"/>
</dbReference>
<protein>
    <recommendedName>
        <fullName evidence="1">Putative restriction endonuclease domain-containing protein</fullName>
    </recommendedName>
</protein>
<comment type="caution">
    <text evidence="2">The sequence shown here is derived from an EMBL/GenBank/DDBJ whole genome shotgun (WGS) entry which is preliminary data.</text>
</comment>
<sequence length="256" mass="28644">MNASETSSNPSVQTLKTKFRLTSKVLDSAREKLLELLEKEDTEELVTDRKVTQEEIDEEEEVTVDDLENGIIVTRNISLDAFLKYRETGPTVKMSLLEGKVIVHEVQLGSHAVVAGEIVGQMKIWHNYLMVFSGRNVIVGRNDSFIPDGSIQPQGLPQPPAGQECDKSGWPYPTVVVEVGLSEGVKSLHSKARKYLSQRTTIQVYIAVKIFSRRRDGTRALIAFVYERASNNPGKPVRPVLVKSFGSHTYQNIEVF</sequence>
<accession>A0A397STH0</accession>
<dbReference type="Gene3D" id="3.90.1570.10">
    <property type="entry name" value="tt1808, chain A"/>
    <property type="match status" value="1"/>
</dbReference>
<name>A0A397STH0_9GLOM</name>